<accession>A0A0U3N950</accession>
<keyword evidence="4" id="KW-1185">Reference proteome</keyword>
<organism evidence="3 4">
    <name type="scientific">Roseateles depolymerans</name>
    <dbReference type="NCBI Taxonomy" id="76731"/>
    <lineage>
        <taxon>Bacteria</taxon>
        <taxon>Pseudomonadati</taxon>
        <taxon>Pseudomonadota</taxon>
        <taxon>Betaproteobacteria</taxon>
        <taxon>Burkholderiales</taxon>
        <taxon>Sphaerotilaceae</taxon>
        <taxon>Roseateles</taxon>
    </lineage>
</organism>
<dbReference type="GO" id="GO:0008270">
    <property type="term" value="F:zinc ion binding"/>
    <property type="evidence" value="ECO:0007669"/>
    <property type="project" value="UniProtKB-UniRule"/>
</dbReference>
<sequence length="867" mass="95130">MHTISQHPDAARDARVHDTPVVDPDPTSALTGEALPDPDTALQHRIEAACAKACSAIAPAWPLDRAIAVNPHWERIGLTVREVAARMAVLGRIQVFPPREQLAAAWTSGRIQPADLQAALARFPQADGAGLDSSALIHALTQPAELPKLPLLIDVLDDDPQGQSRLSWRQAITHQLSQTCAAYFDRHQADWQPRRDEGLYAFWRDTITHDHGIGVLMGLPDIAQGLHVLPQNRQAAERWALERLGLPEEAWADYLEAVLLTVNGWASWCAYLGWEARLQGGSDSHLRDLLAIRLAWGAILLECRGGRSAQRAFAALQVAWEQADSMMKQAHERLLVDEIWQTALEIGYQRGLARRLQFVSSDSSWTLPLTPPDVQAVFCIDVRSEPLRRAIESAGPRVQTLGFAGFFGLPIHYSPLGTQIKRPQLPGLLAPALAVTEEVIDAEQTEDAPLRQAALQSRERAFARTRQWQSGTRWPNAAFSSVEAIGTGYLGKMLRLLRPATAPRDRLEAEGLPARYRPVCRPTLSGLDLDTKLTLAAKVLHALSMDRSIAPLVLLVGHGSQSVNNAQAAALDCGACCGQTGEINARALARLLNEAPVQSGLRERGWPLPAELAFVAALHNTTTDEMEGFDLDLLPASARARWDRLQPVLVQAGDQVRRERAASLGLDPRAPASALLAHLQRRANDVAQIRPEWGLAGNAAFVIAPRTRTRGAVLEGRVFLHDYDARQDTDGSVLELLMTAPMLVTHWINWQYHASTSEPERLGSGNKLLHNVVGGRLGVFEGNGGDLRIGLARQSVHDGHQWRHEPVRLTVVIDAPAYAIEQVIRKHAVVRQLVEHGWLHLWRFAEGGGFTCYASGAWTPVTLGQNA</sequence>
<proteinExistence type="inferred from homology"/>
<dbReference type="GO" id="GO:0005886">
    <property type="term" value="C:plasma membrane"/>
    <property type="evidence" value="ECO:0007669"/>
    <property type="project" value="UniProtKB-SubCell"/>
</dbReference>
<comment type="subcellular location">
    <subcellularLocation>
        <location evidence="1">Cell membrane</location>
        <topology evidence="1">Peripheral membrane protein</topology>
    </subcellularLocation>
</comment>
<feature type="binding site" evidence="1">
    <location>
        <position position="379"/>
    </location>
    <ligand>
        <name>Zn(2+)</name>
        <dbReference type="ChEBI" id="CHEBI:29105"/>
    </ligand>
</feature>
<feature type="binding site" evidence="1">
    <location>
        <position position="558"/>
    </location>
    <ligand>
        <name>Zn(2+)</name>
        <dbReference type="ChEBI" id="CHEBI:29105"/>
    </ligand>
</feature>
<keyword evidence="1" id="KW-0813">Transport</keyword>
<feature type="binding site" evidence="1">
    <location>
        <position position="381"/>
    </location>
    <ligand>
        <name>Zn(2+)</name>
        <dbReference type="ChEBI" id="CHEBI:29105"/>
    </ligand>
</feature>
<dbReference type="PANTHER" id="PTHR38344">
    <property type="entry name" value="UPF0753 PROTEIN AQ_863"/>
    <property type="match status" value="1"/>
</dbReference>
<dbReference type="OrthoDB" id="9805101at2"/>
<dbReference type="Proteomes" id="UP000060699">
    <property type="component" value="Chromosome"/>
</dbReference>
<protein>
    <recommendedName>
        <fullName evidence="1">Probable inorganic carbon transporter subunit DabA</fullName>
    </recommendedName>
</protein>
<feature type="compositionally biased region" description="Basic and acidic residues" evidence="2">
    <location>
        <begin position="9"/>
        <end position="20"/>
    </location>
</feature>
<evidence type="ECO:0000256" key="2">
    <source>
        <dbReference type="SAM" id="MobiDB-lite"/>
    </source>
</evidence>
<dbReference type="PANTHER" id="PTHR38344:SF1">
    <property type="entry name" value="INORGANIC CARBON TRANSPORTER SUBUNIT DABA-RELATED"/>
    <property type="match status" value="1"/>
</dbReference>
<evidence type="ECO:0000256" key="1">
    <source>
        <dbReference type="HAMAP-Rule" id="MF_01871"/>
    </source>
</evidence>
<dbReference type="EMBL" id="CP013729">
    <property type="protein sequence ID" value="ALV08683.1"/>
    <property type="molecule type" value="Genomic_DNA"/>
</dbReference>
<reference evidence="3 4" key="1">
    <citation type="submission" date="2015-12" db="EMBL/GenBank/DDBJ databases">
        <title>Complete genome of Roseateles depolymerans KCTC 42856.</title>
        <authorList>
            <person name="Kim K.M."/>
        </authorList>
    </citation>
    <scope>NUCLEOTIDE SEQUENCE [LARGE SCALE GENOMIC DNA]</scope>
    <source>
        <strain evidence="3 4">KCTC 42856</strain>
    </source>
</reference>
<comment type="similarity">
    <text evidence="1">Belongs to the inorganic carbon transporter (TC 9.A.2) DabA family.</text>
</comment>
<keyword evidence="1" id="KW-0862">Zinc</keyword>
<dbReference type="HAMAP" id="MF_01871">
    <property type="entry name" value="DabA"/>
    <property type="match status" value="1"/>
</dbReference>
<keyword evidence="1" id="KW-0472">Membrane</keyword>
<keyword evidence="1" id="KW-1003">Cell membrane</keyword>
<feature type="region of interest" description="Disordered" evidence="2">
    <location>
        <begin position="1"/>
        <end position="37"/>
    </location>
</feature>
<dbReference type="RefSeq" id="WP_083526113.1">
    <property type="nucleotide sequence ID" value="NZ_CP013729.1"/>
</dbReference>
<feature type="binding site" evidence="1">
    <location>
        <position position="573"/>
    </location>
    <ligand>
        <name>Zn(2+)</name>
        <dbReference type="ChEBI" id="CHEBI:29105"/>
    </ligand>
</feature>
<evidence type="ECO:0000313" key="4">
    <source>
        <dbReference type="Proteomes" id="UP000060699"/>
    </source>
</evidence>
<dbReference type="KEGG" id="rdp:RD2015_4237"/>
<comment type="subunit">
    <text evidence="1">Forms a complex with DabB.</text>
</comment>
<comment type="cofactor">
    <cofactor evidence="1">
        <name>Zn(2+)</name>
        <dbReference type="ChEBI" id="CHEBI:29105"/>
    </cofactor>
</comment>
<keyword evidence="1" id="KW-0479">Metal-binding</keyword>
<evidence type="ECO:0000313" key="3">
    <source>
        <dbReference type="EMBL" id="ALV08683.1"/>
    </source>
</evidence>
<name>A0A0U3N950_9BURK</name>
<dbReference type="PATRIC" id="fig|76731.3.peg.4341"/>
<gene>
    <name evidence="1" type="primary">dabA</name>
    <name evidence="3" type="ORF">RD2015_4237</name>
</gene>
<dbReference type="Pfam" id="PF10070">
    <property type="entry name" value="DabA"/>
    <property type="match status" value="1"/>
</dbReference>
<dbReference type="STRING" id="76731.RD2015_4237"/>
<comment type="function">
    <text evidence="1">Part of an energy-coupled inorganic carbon pump.</text>
</comment>
<dbReference type="AlphaFoldDB" id="A0A0U3N950"/>
<dbReference type="InterPro" id="IPR018752">
    <property type="entry name" value="DabA"/>
</dbReference>